<protein>
    <recommendedName>
        <fullName evidence="3">phosphatidate phosphatase</fullName>
        <ecNumber evidence="3">3.1.3.4</ecNumber>
    </recommendedName>
</protein>
<feature type="region of interest" description="Disordered" evidence="5">
    <location>
        <begin position="281"/>
        <end position="307"/>
    </location>
</feature>
<dbReference type="InterPro" id="IPR036412">
    <property type="entry name" value="HAD-like_sf"/>
</dbReference>
<evidence type="ECO:0000256" key="1">
    <source>
        <dbReference type="ARBA" id="ARBA00001946"/>
    </source>
</evidence>
<comment type="similarity">
    <text evidence="2">Belongs to the lipin family.</text>
</comment>
<dbReference type="InterPro" id="IPR013209">
    <property type="entry name" value="LNS2"/>
</dbReference>
<dbReference type="InterPro" id="IPR031315">
    <property type="entry name" value="LNS2/PITP"/>
</dbReference>
<dbReference type="PANTHER" id="PTHR12181:SF12">
    <property type="entry name" value="PHOSPHATIDATE PHOSPHATASE"/>
    <property type="match status" value="1"/>
</dbReference>
<dbReference type="SMART" id="SM00775">
    <property type="entry name" value="LNS2"/>
    <property type="match status" value="1"/>
</dbReference>
<keyword evidence="4" id="KW-0378">Hydrolase</keyword>
<dbReference type="PANTHER" id="PTHR12181">
    <property type="entry name" value="LIPIN"/>
    <property type="match status" value="1"/>
</dbReference>
<proteinExistence type="inferred from homology"/>
<name>A0A0H5RA74_9EUKA</name>
<comment type="cofactor">
    <cofactor evidence="1">
        <name>Mg(2+)</name>
        <dbReference type="ChEBI" id="CHEBI:18420"/>
    </cofactor>
</comment>
<dbReference type="InterPro" id="IPR031703">
    <property type="entry name" value="Lipin_mid"/>
</dbReference>
<evidence type="ECO:0000256" key="2">
    <source>
        <dbReference type="ARBA" id="ARBA00005476"/>
    </source>
</evidence>
<dbReference type="SUPFAM" id="SSF56784">
    <property type="entry name" value="HAD-like"/>
    <property type="match status" value="1"/>
</dbReference>
<dbReference type="EC" id="3.1.3.4" evidence="3"/>
<dbReference type="GO" id="GO:0008195">
    <property type="term" value="F:phosphatidate phosphatase activity"/>
    <property type="evidence" value="ECO:0007669"/>
    <property type="project" value="UniProtKB-EC"/>
</dbReference>
<dbReference type="Pfam" id="PF16876">
    <property type="entry name" value="Lipin_mid"/>
    <property type="match status" value="1"/>
</dbReference>
<organism evidence="7">
    <name type="scientific">Spongospora subterranea</name>
    <dbReference type="NCBI Taxonomy" id="70186"/>
    <lineage>
        <taxon>Eukaryota</taxon>
        <taxon>Sar</taxon>
        <taxon>Rhizaria</taxon>
        <taxon>Endomyxa</taxon>
        <taxon>Phytomyxea</taxon>
        <taxon>Plasmodiophorida</taxon>
        <taxon>Plasmodiophoridae</taxon>
        <taxon>Spongospora</taxon>
    </lineage>
</organism>
<dbReference type="Pfam" id="PF08235">
    <property type="entry name" value="LNS2"/>
    <property type="match status" value="1"/>
</dbReference>
<evidence type="ECO:0000313" key="7">
    <source>
        <dbReference type="EMBL" id="CRZ10577.1"/>
    </source>
</evidence>
<evidence type="ECO:0000256" key="4">
    <source>
        <dbReference type="ARBA" id="ARBA00022801"/>
    </source>
</evidence>
<evidence type="ECO:0000259" key="6">
    <source>
        <dbReference type="SMART" id="SM00775"/>
    </source>
</evidence>
<dbReference type="InterPro" id="IPR026058">
    <property type="entry name" value="LIPIN"/>
</dbReference>
<dbReference type="AlphaFoldDB" id="A0A0H5RA74"/>
<accession>A0A0H5RA74</accession>
<dbReference type="Pfam" id="PF04571">
    <property type="entry name" value="Lipin_N"/>
    <property type="match status" value="1"/>
</dbReference>
<feature type="domain" description="LNS2/PITP" evidence="6">
    <location>
        <begin position="552"/>
        <end position="708"/>
    </location>
</feature>
<evidence type="ECO:0000256" key="5">
    <source>
        <dbReference type="SAM" id="MobiDB-lite"/>
    </source>
</evidence>
<dbReference type="InterPro" id="IPR007651">
    <property type="entry name" value="Lipin_N"/>
</dbReference>
<reference evidence="7" key="1">
    <citation type="submission" date="2015-04" db="EMBL/GenBank/DDBJ databases">
        <title>The genome sequence of the plant pathogenic Rhizarian Plasmodiophora brassicae reveals insights in its biotrophic life cycle and the origin of chitin synthesis.</title>
        <authorList>
            <person name="Schwelm A."/>
            <person name="Fogelqvist J."/>
            <person name="Knaust A."/>
            <person name="Julke S."/>
            <person name="Lilja T."/>
            <person name="Dhandapani V."/>
            <person name="Bonilla-Rosso G."/>
            <person name="Karlsson M."/>
            <person name="Shevchenko A."/>
            <person name="Choi S.R."/>
            <person name="Kim H.G."/>
            <person name="Park J.Y."/>
            <person name="Lim Y.P."/>
            <person name="Ludwig-Muller J."/>
            <person name="Dixelius C."/>
        </authorList>
    </citation>
    <scope>NUCLEOTIDE SEQUENCE</scope>
    <source>
        <tissue evidence="7">Potato root galls</tissue>
    </source>
</reference>
<dbReference type="EMBL" id="HACM01010135">
    <property type="protein sequence ID" value="CRZ10577.1"/>
    <property type="molecule type" value="Transcribed_RNA"/>
</dbReference>
<sequence length="794" mass="86594">MTSLLKGFVGSLSDALDFNQATLSGSIDIVVIEHNDGSRHSTPFHVRFGKLQLLRSREKLVTISVNGEKTSIFMKLGRAGEAFFYEDTDGHDGDWPSSPTHSALNSPVLSPPQHLVPSDDDLNTKLVIESVINELLDAVVIEMGIQPIISEPEILGLPPLDIGSTQARKASESGNAWSVWSWAWGTFPVRKVSSAAQAMGDDSLLVEVPSPFAASSPTRVASAGSESSGRSLSWVSSIFGLFRGRIDGVNSEYPVLPPLVHVRLFLSRLGNVEVRIDVVPPNPASTSSDQSSSVTGPVAAVPSSPLTSNSPAKVVVLSPLIPPEIPSANSTSERLPRRPASVLLSSEVPRQPSPPLTSLASLEMSLCGHLLVGSCDEDNVRCFKENIISYEMLCADPALVFDPKLVIRYHDMMYPGKTTIPLIMSYLAFGRRISTPADASPATSSPVLSPPKAVVTPAAPRHGFLHRWFGQESVHAFPASVEAIPIVNVPENVPEEPEAQRSRKTLRPTSEMLCSLPLHPGANVISFSVESSLQGTQIVEAYIYLWHESARIVISDVDGTITRSDLLGNIMPLMGKDWSQYGVTSFFSNIAANGYHLLYLTSRAIGQANVTRAYLHSVRQGAVSLPQGPVIMSPDSLMSSFKREVIYRRPQEFKIPALLDVVNLFPTGSSPFVAGFGNRDTDIESYIAVGVPPAMIFIIDPKGAIHRTKNVYRTSYMLLNDQVEHMFPPFHSRRARRASPSFNEFQFWRVPIYQLNESSKAIVISGDDVEKEIDSKKDGDIVSVDHNHTVRRNI</sequence>
<evidence type="ECO:0000256" key="3">
    <source>
        <dbReference type="ARBA" id="ARBA00012638"/>
    </source>
</evidence>